<keyword evidence="3" id="KW-0238">DNA-binding</keyword>
<dbReference type="Pfam" id="PF01420">
    <property type="entry name" value="Methylase_S"/>
    <property type="match status" value="2"/>
</dbReference>
<feature type="domain" description="Type I restriction modification DNA specificity" evidence="4">
    <location>
        <begin position="228"/>
        <end position="392"/>
    </location>
</feature>
<protein>
    <submittedName>
        <fullName evidence="5">Restriction endonuclease subunit S</fullName>
        <ecNumber evidence="5">3.1.21.-</ecNumber>
    </submittedName>
</protein>
<dbReference type="InterPro" id="IPR052021">
    <property type="entry name" value="Type-I_RS_S_subunit"/>
</dbReference>
<accession>A0A8A9LGN9</accession>
<evidence type="ECO:0000256" key="1">
    <source>
        <dbReference type="ARBA" id="ARBA00010923"/>
    </source>
</evidence>
<organism evidence="5 6">
    <name type="scientific">Shewanella decolorationis</name>
    <dbReference type="NCBI Taxonomy" id="256839"/>
    <lineage>
        <taxon>Bacteria</taxon>
        <taxon>Pseudomonadati</taxon>
        <taxon>Pseudomonadota</taxon>
        <taxon>Gammaproteobacteria</taxon>
        <taxon>Alteromonadales</taxon>
        <taxon>Shewanellaceae</taxon>
        <taxon>Shewanella</taxon>
    </lineage>
</organism>
<keyword evidence="2" id="KW-0680">Restriction system</keyword>
<evidence type="ECO:0000256" key="2">
    <source>
        <dbReference type="ARBA" id="ARBA00022747"/>
    </source>
</evidence>
<dbReference type="InterPro" id="IPR044946">
    <property type="entry name" value="Restrct_endonuc_typeI_TRD_sf"/>
</dbReference>
<evidence type="ECO:0000313" key="5">
    <source>
        <dbReference type="EMBL" id="QTS34880.1"/>
    </source>
</evidence>
<proteinExistence type="inferred from homology"/>
<sequence>MSTLPPNWIETEIGNLAQVVAGGTPQASDETNFAEPGTGIAWLTPADLSGYKHKEIAHGKRDLTKKGLDSSSAKLMPKGAVVFSSRAPIGYVAIAANEICTNQGFKSFVFTEHVYPSYAFYYLKSIKDLAESWGTGTTFKELSGAVAKKLPFKLAPLNEQKRIADKLDSILAKVDRAQERLDKIPGILKRFRQSVLAAATSGELTKDWRGDKSDKKTIYSTWEIINLPDTWEVKLLPEVATTRLGKMLDKNKNEGIATKYIGNINVRWNSFDLEDLKEILVSEREISELSILDGDLILCEGGVPGRGAVWRGGKNNLVFQKALHRIRFNDTVLPEFGLYCVEDDFNSNKLATLYTGTTIKHLTGQALNTYPLRIPPLEEQHEIVSKVEVLLTKAAQAESQFIKSKVMLDRLIQSILAKAFRGELVPQDPNDVPASELLKRIKSLKIETKLKKKVTPKLKVSSTATIKIAKEAIFDEFEQLKSVLTTDLDAEKHDVLDSLRMSYQVEIQKAQELLVDAKFSVEQFRSITDFKGGYEELKALIMNLLKGIPSVSEPLLAIESWDEKSGDYLMYLVKKK</sequence>
<name>A0A8A9LGN9_9GAMM</name>
<dbReference type="EMBL" id="CP031775">
    <property type="protein sequence ID" value="QTS34880.1"/>
    <property type="molecule type" value="Genomic_DNA"/>
</dbReference>
<dbReference type="GO" id="GO:0004519">
    <property type="term" value="F:endonuclease activity"/>
    <property type="evidence" value="ECO:0007669"/>
    <property type="project" value="UniProtKB-KW"/>
</dbReference>
<dbReference type="RefSeq" id="WP_208660379.1">
    <property type="nucleotide sequence ID" value="NZ_CP031775.2"/>
</dbReference>
<evidence type="ECO:0000313" key="6">
    <source>
        <dbReference type="Proteomes" id="UP000321124"/>
    </source>
</evidence>
<dbReference type="KEGG" id="sdeo:D0436_23580"/>
<evidence type="ECO:0000256" key="3">
    <source>
        <dbReference type="ARBA" id="ARBA00023125"/>
    </source>
</evidence>
<dbReference type="EC" id="3.1.21.-" evidence="5"/>
<dbReference type="PANTHER" id="PTHR30408:SF12">
    <property type="entry name" value="TYPE I RESTRICTION ENZYME MJAVIII SPECIFICITY SUBUNIT"/>
    <property type="match status" value="1"/>
</dbReference>
<reference evidence="5 6" key="1">
    <citation type="journal article" date="2019" name="Ecotoxicol. Environ. Saf.">
        <title>Microbial characterization of heavy metal resistant bacterial strains isolated from an electroplating wastewater treatment plant.</title>
        <authorList>
            <person name="Cai X."/>
            <person name="Zheng X."/>
            <person name="Zhang D."/>
            <person name="Iqbal W."/>
            <person name="Liu C."/>
            <person name="Yang B."/>
            <person name="Zhao X."/>
            <person name="Lu X."/>
            <person name="Mao Y."/>
        </authorList>
    </citation>
    <scope>NUCLEOTIDE SEQUENCE [LARGE SCALE GENOMIC DNA]</scope>
    <source>
        <strain evidence="5 6">Ni1-3</strain>
    </source>
</reference>
<feature type="domain" description="Type I restriction modification DNA specificity" evidence="4">
    <location>
        <begin position="7"/>
        <end position="184"/>
    </location>
</feature>
<dbReference type="AlphaFoldDB" id="A0A8A9LGN9"/>
<dbReference type="InterPro" id="IPR000055">
    <property type="entry name" value="Restrct_endonuc_typeI_TRD"/>
</dbReference>
<keyword evidence="5" id="KW-0255">Endonuclease</keyword>
<evidence type="ECO:0000259" key="4">
    <source>
        <dbReference type="Pfam" id="PF01420"/>
    </source>
</evidence>
<dbReference type="Proteomes" id="UP000321124">
    <property type="component" value="Chromosome"/>
</dbReference>
<dbReference type="PANTHER" id="PTHR30408">
    <property type="entry name" value="TYPE-1 RESTRICTION ENZYME ECOKI SPECIFICITY PROTEIN"/>
    <property type="match status" value="1"/>
</dbReference>
<keyword evidence="5" id="KW-0540">Nuclease</keyword>
<keyword evidence="5" id="KW-0378">Hydrolase</keyword>
<dbReference type="GO" id="GO:0003677">
    <property type="term" value="F:DNA binding"/>
    <property type="evidence" value="ECO:0007669"/>
    <property type="project" value="UniProtKB-KW"/>
</dbReference>
<dbReference type="Gene3D" id="3.90.220.20">
    <property type="entry name" value="DNA methylase specificity domains"/>
    <property type="match status" value="2"/>
</dbReference>
<dbReference type="CDD" id="cd17273">
    <property type="entry name" value="RMtype1_S_EcoJA69PI-TRD1-CR1_like"/>
    <property type="match status" value="1"/>
</dbReference>
<dbReference type="GO" id="GO:0009307">
    <property type="term" value="P:DNA restriction-modification system"/>
    <property type="evidence" value="ECO:0007669"/>
    <property type="project" value="UniProtKB-KW"/>
</dbReference>
<dbReference type="GO" id="GO:0016787">
    <property type="term" value="F:hydrolase activity"/>
    <property type="evidence" value="ECO:0007669"/>
    <property type="project" value="UniProtKB-KW"/>
</dbReference>
<gene>
    <name evidence="5" type="ORF">D0436_23580</name>
</gene>
<comment type="similarity">
    <text evidence="1">Belongs to the type-I restriction system S methylase family.</text>
</comment>
<dbReference type="SUPFAM" id="SSF116734">
    <property type="entry name" value="DNA methylase specificity domain"/>
    <property type="match status" value="2"/>
</dbReference>
<dbReference type="REBASE" id="360438">
    <property type="entry name" value="S.SdeNi13ORF20305P"/>
</dbReference>